<reference evidence="2" key="2">
    <citation type="submission" date="2021-12" db="EMBL/GenBank/DDBJ databases">
        <title>Resequencing data analysis of finger millet.</title>
        <authorList>
            <person name="Hatakeyama M."/>
            <person name="Aluri S."/>
            <person name="Balachadran M.T."/>
            <person name="Sivarajan S.R."/>
            <person name="Poveda L."/>
            <person name="Shimizu-Inatsugi R."/>
            <person name="Schlapbach R."/>
            <person name="Sreeman S.M."/>
            <person name="Shimizu K.K."/>
        </authorList>
    </citation>
    <scope>NUCLEOTIDE SEQUENCE</scope>
</reference>
<protein>
    <recommendedName>
        <fullName evidence="4">Mediator of RNA polymerase II transcription subunit 33A</fullName>
    </recommendedName>
</protein>
<evidence type="ECO:0008006" key="4">
    <source>
        <dbReference type="Google" id="ProtNLM"/>
    </source>
</evidence>
<feature type="region of interest" description="Disordered" evidence="1">
    <location>
        <begin position="513"/>
        <end position="532"/>
    </location>
</feature>
<dbReference type="InterPro" id="IPR039638">
    <property type="entry name" value="MED33A/B"/>
</dbReference>
<sequence length="933" mass="101624">MDVDAKRVSSDKQNEHREQLCRKNTVMALDVLHMMVADRKIQQSFLRLIFLNMPEKFSSLSQRLSSIEAHKMALETVLPAGDKISDLLINIRRVCNADYQPNNKRLLGVLGNMRSSAPMLGQHTGAGRAACWIIFDIYVENAIDGKHLSGISAIEVLKEMTKTLQVLNEASWQETFKALWISALRLAREPLEGPIPHLDARLCMLLALIPLSIAAILKEESDMFGAEGNKILPRRQGLISSLQDLIQYSGLLVPPSSVVNAANAAASRAAIFKANYKVGAGNSSMMGQTDSSIKAGPLIDALVATPASSVEELDKLYNISKNGSEDEKTAAAKIMCGASLVRGWNIQVPDVAAALMPLCEAFGSIAPPPNYKSAIFGETSVYSVFSCAFLCLLRLWKFYKPPQEYCLAGRGGSVRLELTLDYLLLMRNNHIEFSNSSAGSRDSHNNMGSVNEVPTQPVYIDSFPKLRAWYFQNQACIASTLSGLCNKNPVHQMANKILSMICRKMNKGVVTSGNLSSTSGSSISGSSVSASDESYQRPTVPAWELLEAVPFVLEAVLTACAHGRLSSRDLTTSLRDLVDFLPASLAAIVSYFTAEITRGIWKTVPMNGTEWPSPGASLHSIEAEIKEILASAGVQIHSCYPRGVPPMLPLPMAALVSLTITFKLDRSLEYIHGIIGQALENCAGGSSWPSMPIIGALWTQKVRRWHDFIILSCMRSPFGRDKDAVAQLIRSCFSSFLQSSSNGADITANRGVGALLGDSITNQGLRLPMAPGFIYLRTCRTFHDTYFVSEVILKQVIEWAHKLANGWSFNGPPQLKSGRTPLSCAASMAHQVAMLGGGLLCIAGGPLVVQVLYEETLPTLLLSAREESLKDPGPVSSTLQGYAMANMLFFCGSLLWGADRISPVMKLSFLSRRPRVVGTHMDFIATMDFIAVY</sequence>
<dbReference type="GO" id="GO:2000762">
    <property type="term" value="P:regulation of phenylpropanoid metabolic process"/>
    <property type="evidence" value="ECO:0007669"/>
    <property type="project" value="InterPro"/>
</dbReference>
<dbReference type="GO" id="GO:0016592">
    <property type="term" value="C:mediator complex"/>
    <property type="evidence" value="ECO:0007669"/>
    <property type="project" value="InterPro"/>
</dbReference>
<evidence type="ECO:0000313" key="2">
    <source>
        <dbReference type="EMBL" id="GJN33442.1"/>
    </source>
</evidence>
<name>A0AAV5FFJ9_ELECO</name>
<gene>
    <name evidence="2" type="primary">gb22041</name>
    <name evidence="2" type="ORF">PR202_gb22041</name>
</gene>
<comment type="caution">
    <text evidence="2">The sequence shown here is derived from an EMBL/GenBank/DDBJ whole genome shotgun (WGS) entry which is preliminary data.</text>
</comment>
<dbReference type="Proteomes" id="UP001054889">
    <property type="component" value="Unassembled WGS sequence"/>
</dbReference>
<organism evidence="2 3">
    <name type="scientific">Eleusine coracana subsp. coracana</name>
    <dbReference type="NCBI Taxonomy" id="191504"/>
    <lineage>
        <taxon>Eukaryota</taxon>
        <taxon>Viridiplantae</taxon>
        <taxon>Streptophyta</taxon>
        <taxon>Embryophyta</taxon>
        <taxon>Tracheophyta</taxon>
        <taxon>Spermatophyta</taxon>
        <taxon>Magnoliopsida</taxon>
        <taxon>Liliopsida</taxon>
        <taxon>Poales</taxon>
        <taxon>Poaceae</taxon>
        <taxon>PACMAD clade</taxon>
        <taxon>Chloridoideae</taxon>
        <taxon>Cynodonteae</taxon>
        <taxon>Eleusininae</taxon>
        <taxon>Eleusine</taxon>
    </lineage>
</organism>
<evidence type="ECO:0000256" key="1">
    <source>
        <dbReference type="SAM" id="MobiDB-lite"/>
    </source>
</evidence>
<dbReference type="PANTHER" id="PTHR33739:SF3">
    <property type="entry name" value="OS07G0681500 PROTEIN"/>
    <property type="match status" value="1"/>
</dbReference>
<accession>A0AAV5FFJ9</accession>
<dbReference type="PANTHER" id="PTHR33739">
    <property type="entry name" value="OS07G0681500 PROTEIN"/>
    <property type="match status" value="1"/>
</dbReference>
<dbReference type="EMBL" id="BQKI01000084">
    <property type="protein sequence ID" value="GJN33442.1"/>
    <property type="molecule type" value="Genomic_DNA"/>
</dbReference>
<evidence type="ECO:0000313" key="3">
    <source>
        <dbReference type="Proteomes" id="UP001054889"/>
    </source>
</evidence>
<dbReference type="AlphaFoldDB" id="A0AAV5FFJ9"/>
<proteinExistence type="predicted"/>
<keyword evidence="3" id="KW-1185">Reference proteome</keyword>
<reference evidence="2" key="1">
    <citation type="journal article" date="2018" name="DNA Res.">
        <title>Multiple hybrid de novo genome assembly of finger millet, an orphan allotetraploid crop.</title>
        <authorList>
            <person name="Hatakeyama M."/>
            <person name="Aluri S."/>
            <person name="Balachadran M.T."/>
            <person name="Sivarajan S.R."/>
            <person name="Patrignani A."/>
            <person name="Gruter S."/>
            <person name="Poveda L."/>
            <person name="Shimizu-Inatsugi R."/>
            <person name="Baeten J."/>
            <person name="Francoijs K.J."/>
            <person name="Nataraja K.N."/>
            <person name="Reddy Y.A.N."/>
            <person name="Phadnis S."/>
            <person name="Ravikumar R.L."/>
            <person name="Schlapbach R."/>
            <person name="Sreeman S.M."/>
            <person name="Shimizu K.K."/>
        </authorList>
    </citation>
    <scope>NUCLEOTIDE SEQUENCE</scope>
</reference>